<evidence type="ECO:0000313" key="1">
    <source>
        <dbReference type="EMBL" id="QWG10730.1"/>
    </source>
</evidence>
<organism evidence="1 2">
    <name type="scientific">Flammeovirga kamogawensis</name>
    <dbReference type="NCBI Taxonomy" id="373891"/>
    <lineage>
        <taxon>Bacteria</taxon>
        <taxon>Pseudomonadati</taxon>
        <taxon>Bacteroidota</taxon>
        <taxon>Cytophagia</taxon>
        <taxon>Cytophagales</taxon>
        <taxon>Flammeovirgaceae</taxon>
        <taxon>Flammeovirga</taxon>
    </lineage>
</organism>
<dbReference type="RefSeq" id="WP_144077220.1">
    <property type="nucleotide sequence ID" value="NZ_CP076130.1"/>
</dbReference>
<accession>A0ABX8H6B8</accession>
<evidence type="ECO:0008006" key="3">
    <source>
        <dbReference type="Google" id="ProtNLM"/>
    </source>
</evidence>
<dbReference type="Proteomes" id="UP000682802">
    <property type="component" value="Plasmid p1"/>
</dbReference>
<dbReference type="InterPro" id="IPR046038">
    <property type="entry name" value="DUF5996"/>
</dbReference>
<gene>
    <name evidence="1" type="ORF">KM029_25435</name>
</gene>
<keyword evidence="1" id="KW-0614">Plasmid</keyword>
<geneLocation type="plasmid" evidence="1 2">
    <name>p1</name>
</geneLocation>
<name>A0ABX8H6B8_9BACT</name>
<protein>
    <recommendedName>
        <fullName evidence="3">Ava_C0101 and related proteins</fullName>
    </recommendedName>
</protein>
<proteinExistence type="predicted"/>
<keyword evidence="2" id="KW-1185">Reference proteome</keyword>
<evidence type="ECO:0000313" key="2">
    <source>
        <dbReference type="Proteomes" id="UP000682802"/>
    </source>
</evidence>
<sequence>MSSEINKNKWPVLNFNEMKDTLATLHQWIQIVGKIRLKTMPWQNHSWHTTLYISSHGYTTQSIPYQGKVFQIDFDFEQNKLFIECTGKTTVSIALKPMTVAKFYTLLFDELDNLGIDVTIHGSPNELEVAIPFKENTTNKSYDPKVANDLWKAMVKVNSVFADFRSDFIGKCSPVHLFWGAFDLAVTRFSGKDAPLHQGQMPNMPQKVMQEAYSKEVSSAGFWPGSEGFPSPAFYAYAYPSAPTFGEQKVLPSDAFYSTEMGEFFLKYEDVIKAENPEEMLYSFLQTTYEAAANTANWERNELERTKFNK</sequence>
<dbReference type="Pfam" id="PF19459">
    <property type="entry name" value="DUF5996"/>
    <property type="match status" value="1"/>
</dbReference>
<reference evidence="1 2" key="1">
    <citation type="submission" date="2021-05" db="EMBL/GenBank/DDBJ databases">
        <title>Comparative genomic studies on the polysaccharide-degrading batcterial strains of the Flammeovirga genus.</title>
        <authorList>
            <person name="Zewei F."/>
            <person name="Zheng Z."/>
            <person name="Yu L."/>
            <person name="Ruyue G."/>
            <person name="Yanhong M."/>
            <person name="Yuanyuan C."/>
            <person name="Jingyan G."/>
            <person name="Wenjun H."/>
        </authorList>
    </citation>
    <scope>NUCLEOTIDE SEQUENCE [LARGE SCALE GENOMIC DNA]</scope>
    <source>
        <strain evidence="1 2">YS10</strain>
        <plasmid evidence="1 2">p1</plasmid>
    </source>
</reference>
<dbReference type="EMBL" id="CP076130">
    <property type="protein sequence ID" value="QWG10730.1"/>
    <property type="molecule type" value="Genomic_DNA"/>
</dbReference>